<gene>
    <name evidence="2" type="ORF">M752DRAFT_121865</name>
</gene>
<dbReference type="AlphaFoldDB" id="A0A370PU66"/>
<feature type="region of interest" description="Disordered" evidence="1">
    <location>
        <begin position="120"/>
        <end position="140"/>
    </location>
</feature>
<reference evidence="2 3" key="1">
    <citation type="submission" date="2018-07" db="EMBL/GenBank/DDBJ databases">
        <title>Section-level genome sequencing of Aspergillus section Nigri to investigate inter- and intra-species variation.</title>
        <authorList>
            <consortium name="DOE Joint Genome Institute"/>
            <person name="Vesth T.C."/>
            <person name="Nybo J.L."/>
            <person name="Theobald S."/>
            <person name="Frisvad J.C."/>
            <person name="Larsen T.O."/>
            <person name="Nielsen K.F."/>
            <person name="Hoof J.B."/>
            <person name="Brandl J."/>
            <person name="Salamov A."/>
            <person name="Riley R."/>
            <person name="Gladden J.M."/>
            <person name="Phatale P."/>
            <person name="Nielsen M.T."/>
            <person name="Lyhne E.K."/>
            <person name="Kogle M.E."/>
            <person name="Strasser K."/>
            <person name="McDonnell E."/>
            <person name="Barry K."/>
            <person name="Clum A."/>
            <person name="Chen C."/>
            <person name="Nolan M."/>
            <person name="Sandor L."/>
            <person name="Kuo A."/>
            <person name="Lipzen A."/>
            <person name="Hainaut M."/>
            <person name="Drula E."/>
            <person name="Tsang A."/>
            <person name="Magnuson J.K."/>
            <person name="Henrissat B."/>
            <person name="Wiebenga A."/>
            <person name="Simmons B.A."/>
            <person name="Makela M.R."/>
            <person name="De vries R.P."/>
            <person name="Grigoriev I.V."/>
            <person name="Mortensen U.H."/>
            <person name="Baker S.E."/>
            <person name="Andersen M.R."/>
        </authorList>
    </citation>
    <scope>NUCLEOTIDE SEQUENCE [LARGE SCALE GENOMIC DNA]</scope>
    <source>
        <strain evidence="2 3">ATCC 13157</strain>
    </source>
</reference>
<dbReference type="EMBL" id="KZ851847">
    <property type="protein sequence ID" value="RDK45721.1"/>
    <property type="molecule type" value="Genomic_DNA"/>
</dbReference>
<proteinExistence type="predicted"/>
<evidence type="ECO:0000313" key="2">
    <source>
        <dbReference type="EMBL" id="RDK45721.1"/>
    </source>
</evidence>
<keyword evidence="3" id="KW-1185">Reference proteome</keyword>
<dbReference type="Proteomes" id="UP000254937">
    <property type="component" value="Unassembled WGS sequence"/>
</dbReference>
<feature type="region of interest" description="Disordered" evidence="1">
    <location>
        <begin position="74"/>
        <end position="93"/>
    </location>
</feature>
<name>A0A370PU66_ASPPH</name>
<accession>A0A370PU66</accession>
<evidence type="ECO:0000256" key="1">
    <source>
        <dbReference type="SAM" id="MobiDB-lite"/>
    </source>
</evidence>
<sequence length="140" mass="15546">MVVLAAQPTSSHVLQLEGLLKDIESLPFPITILAAITSLHSPYQQHNFTVSSSLTHHLRLLTSYSSICLSSPRVPTSQPNKATATTTLQTKSRGTPIRELRKLPCLITCPRVLKSLTVSQRMPPKVPREEIEARKKELNK</sequence>
<protein>
    <submittedName>
        <fullName evidence="2">Uncharacterized protein</fullName>
    </submittedName>
</protein>
<evidence type="ECO:0000313" key="3">
    <source>
        <dbReference type="Proteomes" id="UP000254937"/>
    </source>
</evidence>
<feature type="compositionally biased region" description="Basic and acidic residues" evidence="1">
    <location>
        <begin position="126"/>
        <end position="140"/>
    </location>
</feature>
<organism evidence="2 3">
    <name type="scientific">Aspergillus phoenicis ATCC 13157</name>
    <dbReference type="NCBI Taxonomy" id="1353007"/>
    <lineage>
        <taxon>Eukaryota</taxon>
        <taxon>Fungi</taxon>
        <taxon>Dikarya</taxon>
        <taxon>Ascomycota</taxon>
        <taxon>Pezizomycotina</taxon>
        <taxon>Eurotiomycetes</taxon>
        <taxon>Eurotiomycetidae</taxon>
        <taxon>Eurotiales</taxon>
        <taxon>Aspergillaceae</taxon>
        <taxon>Aspergillus</taxon>
    </lineage>
</organism>